<organism evidence="1 2">
    <name type="scientific">Pseudomicrostroma glucosiphilum</name>
    <dbReference type="NCBI Taxonomy" id="1684307"/>
    <lineage>
        <taxon>Eukaryota</taxon>
        <taxon>Fungi</taxon>
        <taxon>Dikarya</taxon>
        <taxon>Basidiomycota</taxon>
        <taxon>Ustilaginomycotina</taxon>
        <taxon>Exobasidiomycetes</taxon>
        <taxon>Microstromatales</taxon>
        <taxon>Microstromatales incertae sedis</taxon>
        <taxon>Pseudomicrostroma</taxon>
    </lineage>
</organism>
<dbReference type="AlphaFoldDB" id="A0A316UK52"/>
<sequence>MPALQAAIEASPHGAAQTYSKTSLSVLLVCVLTQGTEEISANSLQRGVSHSALVAALLVLSRRLTQNPVAWRDLTLAQVLPAEKLAGYMAKVQKNVESSSAFRARNPNSPPN</sequence>
<evidence type="ECO:0000313" key="2">
    <source>
        <dbReference type="Proteomes" id="UP000245942"/>
    </source>
</evidence>
<dbReference type="RefSeq" id="XP_025350765.1">
    <property type="nucleotide sequence ID" value="XM_025495305.1"/>
</dbReference>
<evidence type="ECO:0000313" key="1">
    <source>
        <dbReference type="EMBL" id="PWN23605.1"/>
    </source>
</evidence>
<dbReference type="Proteomes" id="UP000245942">
    <property type="component" value="Unassembled WGS sequence"/>
</dbReference>
<accession>A0A316UK52</accession>
<keyword evidence="2" id="KW-1185">Reference proteome</keyword>
<reference evidence="1 2" key="1">
    <citation type="journal article" date="2018" name="Mol. Biol. Evol.">
        <title>Broad Genomic Sampling Reveals a Smut Pathogenic Ancestry of the Fungal Clade Ustilaginomycotina.</title>
        <authorList>
            <person name="Kijpornyongpan T."/>
            <person name="Mondo S.J."/>
            <person name="Barry K."/>
            <person name="Sandor L."/>
            <person name="Lee J."/>
            <person name="Lipzen A."/>
            <person name="Pangilinan J."/>
            <person name="LaButti K."/>
            <person name="Hainaut M."/>
            <person name="Henrissat B."/>
            <person name="Grigoriev I.V."/>
            <person name="Spatafora J.W."/>
            <person name="Aime M.C."/>
        </authorList>
    </citation>
    <scope>NUCLEOTIDE SEQUENCE [LARGE SCALE GENOMIC DNA]</scope>
    <source>
        <strain evidence="1 2">MCA 4718</strain>
    </source>
</reference>
<protein>
    <submittedName>
        <fullName evidence="1">Uncharacterized protein</fullName>
    </submittedName>
</protein>
<gene>
    <name evidence="1" type="ORF">BCV69DRAFT_4710</name>
</gene>
<dbReference type="EMBL" id="KZ819321">
    <property type="protein sequence ID" value="PWN23605.1"/>
    <property type="molecule type" value="Genomic_DNA"/>
</dbReference>
<proteinExistence type="predicted"/>
<dbReference type="GeneID" id="37017039"/>
<name>A0A316UK52_9BASI</name>